<dbReference type="AlphaFoldDB" id="A0A090JX96"/>
<dbReference type="EMBL" id="LN515531">
    <property type="protein sequence ID" value="CEA14166.1"/>
    <property type="molecule type" value="Genomic_DNA"/>
</dbReference>
<dbReference type="PATRIC" id="fig|2162.9.peg.1892"/>
<gene>
    <name evidence="2" type="ORF">DSM1535_1841</name>
</gene>
<proteinExistence type="predicted"/>
<keyword evidence="1" id="KW-0175">Coiled coil</keyword>
<accession>A0A090JX96</accession>
<evidence type="ECO:0000313" key="2">
    <source>
        <dbReference type="EMBL" id="CEA14166.1"/>
    </source>
</evidence>
<organism evidence="2">
    <name type="scientific">Methanobacterium formicicum</name>
    <dbReference type="NCBI Taxonomy" id="2162"/>
    <lineage>
        <taxon>Archaea</taxon>
        <taxon>Methanobacteriati</taxon>
        <taxon>Methanobacteriota</taxon>
        <taxon>Methanomada group</taxon>
        <taxon>Methanobacteria</taxon>
        <taxon>Methanobacteriales</taxon>
        <taxon>Methanobacteriaceae</taxon>
        <taxon>Methanobacterium</taxon>
    </lineage>
</organism>
<evidence type="ECO:0000256" key="1">
    <source>
        <dbReference type="SAM" id="Coils"/>
    </source>
</evidence>
<protein>
    <recommendedName>
        <fullName evidence="3">DUF4391 domain-containing protein</fullName>
    </recommendedName>
</protein>
<dbReference type="RefSeq" id="WP_048073248.1">
    <property type="nucleotide sequence ID" value="NZ_JARVXG010000037.1"/>
</dbReference>
<sequence>MSKLTDFIEIPKNCEVGNKIHKKLFFENASMSKADKDIFTKNINRIIWDYSLKPENTNIKPFSSDIREYNEVEFISVNLRSPSKTKRIAEIVMRTIPYPMVLSFEKTNEIRLFAGHMRFNKADKSKNTIDEFIFTDWIDLDNLDENDIALFEDLKLKNLNFTNFLTFYNCIIENIIRYNVSKISTISSDIGVYELKNIYDEINNINNKIELIKGKIKKETQFNRIVEFNMEIKILKDKRERLRGRLN</sequence>
<dbReference type="InterPro" id="IPR025503">
    <property type="entry name" value="DUF4391"/>
</dbReference>
<dbReference type="Pfam" id="PF14335">
    <property type="entry name" value="DUF4391"/>
    <property type="match status" value="1"/>
</dbReference>
<evidence type="ECO:0008006" key="3">
    <source>
        <dbReference type="Google" id="ProtNLM"/>
    </source>
</evidence>
<dbReference type="KEGG" id="mfi:DSM1535_1841"/>
<name>A0A090JX96_METFO</name>
<reference evidence="2" key="1">
    <citation type="submission" date="2014-08" db="EMBL/GenBank/DDBJ databases">
        <authorList>
            <person name="Wibberg D."/>
        </authorList>
    </citation>
    <scope>NUCLEOTIDE SEQUENCE</scope>
</reference>
<feature type="coiled-coil region" evidence="1">
    <location>
        <begin position="195"/>
        <end position="245"/>
    </location>
</feature>